<accession>A0A381XSX9</accession>
<evidence type="ECO:0000313" key="2">
    <source>
        <dbReference type="EMBL" id="SVA67916.1"/>
    </source>
</evidence>
<feature type="non-terminal residue" evidence="2">
    <location>
        <position position="168"/>
    </location>
</feature>
<proteinExistence type="predicted"/>
<dbReference type="InterPro" id="IPR028896">
    <property type="entry name" value="GcvT/YgfZ/DmdA"/>
</dbReference>
<feature type="domain" description="GCVT N-terminal" evidence="1">
    <location>
        <begin position="11"/>
        <end position="167"/>
    </location>
</feature>
<dbReference type="Pfam" id="PF01571">
    <property type="entry name" value="GCV_T"/>
    <property type="match status" value="1"/>
</dbReference>
<dbReference type="InterPro" id="IPR006222">
    <property type="entry name" value="GCVT_N"/>
</dbReference>
<name>A0A381XSX9_9ZZZZ</name>
<dbReference type="PANTHER" id="PTHR43757:SF2">
    <property type="entry name" value="AMINOMETHYLTRANSFERASE, MITOCHONDRIAL"/>
    <property type="match status" value="1"/>
</dbReference>
<dbReference type="PANTHER" id="PTHR43757">
    <property type="entry name" value="AMINOMETHYLTRANSFERASE"/>
    <property type="match status" value="1"/>
</dbReference>
<evidence type="ECO:0000259" key="1">
    <source>
        <dbReference type="Pfam" id="PF01571"/>
    </source>
</evidence>
<dbReference type="AlphaFoldDB" id="A0A381XSX9"/>
<dbReference type="EMBL" id="UINC01016286">
    <property type="protein sequence ID" value="SVA67916.1"/>
    <property type="molecule type" value="Genomic_DNA"/>
</dbReference>
<reference evidence="2" key="1">
    <citation type="submission" date="2018-05" db="EMBL/GenBank/DDBJ databases">
        <authorList>
            <person name="Lanie J.A."/>
            <person name="Ng W.-L."/>
            <person name="Kazmierczak K.M."/>
            <person name="Andrzejewski T.M."/>
            <person name="Davidsen T.M."/>
            <person name="Wayne K.J."/>
            <person name="Tettelin H."/>
            <person name="Glass J.I."/>
            <person name="Rusch D."/>
            <person name="Podicherti R."/>
            <person name="Tsui H.-C.T."/>
            <person name="Winkler M.E."/>
        </authorList>
    </citation>
    <scope>NUCLEOTIDE SEQUENCE</scope>
</reference>
<dbReference type="InterPro" id="IPR027266">
    <property type="entry name" value="TrmE/GcvT-like"/>
</dbReference>
<gene>
    <name evidence="2" type="ORF">METZ01_LOCUS120770</name>
</gene>
<protein>
    <recommendedName>
        <fullName evidence="1">GCVT N-terminal domain-containing protein</fullName>
    </recommendedName>
</protein>
<dbReference type="SUPFAM" id="SSF103025">
    <property type="entry name" value="Folate-binding domain"/>
    <property type="match status" value="1"/>
</dbReference>
<dbReference type="Gene3D" id="3.30.1360.120">
    <property type="entry name" value="Probable tRNA modification gtpase trme, domain 1"/>
    <property type="match status" value="2"/>
</dbReference>
<organism evidence="2">
    <name type="scientific">marine metagenome</name>
    <dbReference type="NCBI Taxonomy" id="408172"/>
    <lineage>
        <taxon>unclassified sequences</taxon>
        <taxon>metagenomes</taxon>
        <taxon>ecological metagenomes</taxon>
    </lineage>
</organism>
<sequence length="168" mass="18593">MSNPPIKLTPLHSFFQQCNVQLIEHQGWETPQVYTTREAELEAAQQRVAIADVSSNGKIMVQGDQAHSFLAVVLGLPVVSVNAGTSVMDVRIYRLRNDIFFISTLPGKEEIIKENLVTVTQESDQFITITDVTHGRSEIMVIGPNSQELLSKLCGLDFHPSVFPNMAA</sequence>